<dbReference type="InterPro" id="IPR041492">
    <property type="entry name" value="HAD_2"/>
</dbReference>
<dbReference type="KEGG" id="rbu:PG1C_05375"/>
<dbReference type="HOGENOM" id="CLU_045011_19_2_4"/>
<name>A0A0C5J7W5_9PROT</name>
<dbReference type="InterPro" id="IPR050155">
    <property type="entry name" value="HAD-like_hydrolase_sf"/>
</dbReference>
<dbReference type="PATRIC" id="fig|1565605.3.peg.1129"/>
<dbReference type="RefSeq" id="WP_202636395.1">
    <property type="nucleotide sequence ID" value="NZ_CP010554.1"/>
</dbReference>
<dbReference type="Pfam" id="PF13419">
    <property type="entry name" value="HAD_2"/>
    <property type="match status" value="1"/>
</dbReference>
<evidence type="ECO:0000313" key="2">
    <source>
        <dbReference type="Proteomes" id="UP000061603"/>
    </source>
</evidence>
<dbReference type="SFLD" id="SFLDG01135">
    <property type="entry name" value="C1.5.6:_HAD__Beta-PGM__Phospha"/>
    <property type="match status" value="1"/>
</dbReference>
<dbReference type="GO" id="GO:0008967">
    <property type="term" value="F:phosphoglycolate phosphatase activity"/>
    <property type="evidence" value="ECO:0007669"/>
    <property type="project" value="TreeGrafter"/>
</dbReference>
<dbReference type="SUPFAM" id="SSF56784">
    <property type="entry name" value="HAD-like"/>
    <property type="match status" value="1"/>
</dbReference>
<evidence type="ECO:0000313" key="1">
    <source>
        <dbReference type="EMBL" id="AJP48040.1"/>
    </source>
</evidence>
<dbReference type="EMBL" id="CP010554">
    <property type="protein sequence ID" value="AJP48040.1"/>
    <property type="molecule type" value="Genomic_DNA"/>
</dbReference>
<dbReference type="InterPro" id="IPR036412">
    <property type="entry name" value="HAD-like_sf"/>
</dbReference>
<dbReference type="InterPro" id="IPR023198">
    <property type="entry name" value="PGP-like_dom2"/>
</dbReference>
<keyword evidence="2" id="KW-1185">Reference proteome</keyword>
<dbReference type="PANTHER" id="PTHR43434">
    <property type="entry name" value="PHOSPHOGLYCOLATE PHOSPHATASE"/>
    <property type="match status" value="1"/>
</dbReference>
<dbReference type="GO" id="GO:0006281">
    <property type="term" value="P:DNA repair"/>
    <property type="evidence" value="ECO:0007669"/>
    <property type="project" value="TreeGrafter"/>
</dbReference>
<dbReference type="GO" id="GO:0005829">
    <property type="term" value="C:cytosol"/>
    <property type="evidence" value="ECO:0007669"/>
    <property type="project" value="TreeGrafter"/>
</dbReference>
<dbReference type="AlphaFoldDB" id="A0A0C5J7W5"/>
<dbReference type="Gene3D" id="1.10.150.240">
    <property type="entry name" value="Putative phosphatase, domain 2"/>
    <property type="match status" value="1"/>
</dbReference>
<gene>
    <name evidence="1" type="ORF">PG1C_05375</name>
</gene>
<dbReference type="NCBIfam" id="TIGR01549">
    <property type="entry name" value="HAD-SF-IA-v1"/>
    <property type="match status" value="1"/>
</dbReference>
<reference evidence="1 2" key="1">
    <citation type="journal article" date="2015" name="Genome Announc.">
        <title>Complete Genome Sequence of a Novel Bacterium within the Family Rhodocyclaceae That Degrades Polycyclic Aromatic Hydrocarbons.</title>
        <authorList>
            <person name="Singleton D.R."/>
            <person name="Dickey A.N."/>
            <person name="Scholl E.H."/>
            <person name="Wright F.A."/>
            <person name="Aitken M.D."/>
        </authorList>
    </citation>
    <scope>NUCLEOTIDE SEQUENCE [LARGE SCALE GENOMIC DNA]</scope>
    <source>
        <strain evidence="2">PG1-Ca6</strain>
    </source>
</reference>
<dbReference type="InterPro" id="IPR006439">
    <property type="entry name" value="HAD-SF_hydro_IA"/>
</dbReference>
<accession>A0A0C5J7W5</accession>
<proteinExistence type="predicted"/>
<dbReference type="InterPro" id="IPR023214">
    <property type="entry name" value="HAD_sf"/>
</dbReference>
<dbReference type="SFLD" id="SFLDG01129">
    <property type="entry name" value="C1.5:_HAD__Beta-PGM__Phosphata"/>
    <property type="match status" value="1"/>
</dbReference>
<dbReference type="STRING" id="1565605.PG1C_05375"/>
<keyword evidence="1" id="KW-0378">Hydrolase</keyword>
<dbReference type="SFLD" id="SFLDS00003">
    <property type="entry name" value="Haloacid_Dehalogenase"/>
    <property type="match status" value="1"/>
</dbReference>
<organism evidence="1 2">
    <name type="scientific">Rugosibacter aromaticivorans</name>
    <dbReference type="NCBI Taxonomy" id="1565605"/>
    <lineage>
        <taxon>Bacteria</taxon>
        <taxon>Pseudomonadati</taxon>
        <taxon>Pseudomonadota</taxon>
        <taxon>Betaproteobacteria</taxon>
        <taxon>Nitrosomonadales</taxon>
        <taxon>Sterolibacteriaceae</taxon>
        <taxon>Rugosibacter</taxon>
    </lineage>
</organism>
<dbReference type="PANTHER" id="PTHR43434:SF24">
    <property type="entry name" value="HYDROLASE-RELATED"/>
    <property type="match status" value="1"/>
</dbReference>
<dbReference type="Proteomes" id="UP000061603">
    <property type="component" value="Chromosome"/>
</dbReference>
<protein>
    <submittedName>
        <fullName evidence="1">HAD family hydrolase</fullName>
    </submittedName>
</protein>
<dbReference type="Gene3D" id="3.40.50.1000">
    <property type="entry name" value="HAD superfamily/HAD-like"/>
    <property type="match status" value="1"/>
</dbReference>
<sequence length="217" mass="24006">MANFQLIVFDWDGTLLDSTGMIAASIQAAARDLGIAEPSDERARHIIGLGLIDALRYAMPGLPPERYNEVAERYRYHYLARDHELLLFPGAAELIKELSNTGFQLAVATGKSRNGLNRALEVSGLGRYFRITRCADECYSKPHPQMLEELIEAFDVAPATTLMIGDTTHDLQMAKNARTHGLGVTYGAHPRPMLEAEAPLFCADNVSQLAAWLRRHG</sequence>